<dbReference type="InterPro" id="IPR052180">
    <property type="entry name" value="NhaC_Na-H+_Antiporter"/>
</dbReference>
<evidence type="ECO:0000256" key="8">
    <source>
        <dbReference type="ARBA" id="ARBA00038435"/>
    </source>
</evidence>
<dbReference type="EMBL" id="CP036402">
    <property type="protein sequence ID" value="QBI20377.1"/>
    <property type="molecule type" value="Genomic_DNA"/>
</dbReference>
<dbReference type="GO" id="GO:0015297">
    <property type="term" value="F:antiporter activity"/>
    <property type="evidence" value="ECO:0007669"/>
    <property type="project" value="UniProtKB-KW"/>
</dbReference>
<dbReference type="Pfam" id="PF03553">
    <property type="entry name" value="Na_H_antiporter"/>
    <property type="match status" value="1"/>
</dbReference>
<evidence type="ECO:0000256" key="6">
    <source>
        <dbReference type="ARBA" id="ARBA00022989"/>
    </source>
</evidence>
<evidence type="ECO:0000256" key="5">
    <source>
        <dbReference type="ARBA" id="ARBA00022692"/>
    </source>
</evidence>
<comment type="similarity">
    <text evidence="8">Belongs to the NhaC Na(+)/H(+) (TC 2.A.35) antiporter family.</text>
</comment>
<sequence length="226" mass="24257">MVRGFHFVVSLLYASAFGLALGLATGLLSFGDVLTIDGDEFVASGVIVDGVGGLVGIAVFTIFLMGLIGTFEHGGLIEWLMERSQRFARSVRSAEVSIVVLALAVNALTTAGTPTMVMLGSFVRRLGHRFRLQPWRRGNLLDACSTTIIGFLPYSVAVLIPFALVQDTVAGAGLEGFNPVGLVPFVFYCWALMIVIIVAAITGWGREYMDEETWESEGEELAATSD</sequence>
<keyword evidence="6 9" id="KW-1133">Transmembrane helix</keyword>
<keyword evidence="5 9" id="KW-0812">Transmembrane</keyword>
<dbReference type="PANTHER" id="PTHR33451:SF5">
    <property type="entry name" value="NA+_H+ ANTIPORTER"/>
    <property type="match status" value="1"/>
</dbReference>
<evidence type="ECO:0000256" key="3">
    <source>
        <dbReference type="ARBA" id="ARBA00022449"/>
    </source>
</evidence>
<evidence type="ECO:0000256" key="9">
    <source>
        <dbReference type="SAM" id="Phobius"/>
    </source>
</evidence>
<keyword evidence="2" id="KW-0813">Transport</keyword>
<dbReference type="GO" id="GO:0005886">
    <property type="term" value="C:plasma membrane"/>
    <property type="evidence" value="ECO:0007669"/>
    <property type="project" value="UniProtKB-SubCell"/>
</dbReference>
<proteinExistence type="inferred from homology"/>
<dbReference type="OrthoDB" id="9762978at2"/>
<feature type="domain" description="Na+/H+ antiporter NhaC-like C-terminal" evidence="10">
    <location>
        <begin position="42"/>
        <end position="204"/>
    </location>
</feature>
<feature type="transmembrane region" description="Helical" evidence="9">
    <location>
        <begin position="140"/>
        <end position="165"/>
    </location>
</feature>
<evidence type="ECO:0000256" key="4">
    <source>
        <dbReference type="ARBA" id="ARBA00022475"/>
    </source>
</evidence>
<dbReference type="RefSeq" id="WP_131155374.1">
    <property type="nucleotide sequence ID" value="NZ_CP036402.1"/>
</dbReference>
<evidence type="ECO:0000256" key="2">
    <source>
        <dbReference type="ARBA" id="ARBA00022448"/>
    </source>
</evidence>
<keyword evidence="3" id="KW-0050">Antiport</keyword>
<keyword evidence="7 9" id="KW-0472">Membrane</keyword>
<gene>
    <name evidence="11" type="ORF">ER308_12915</name>
</gene>
<feature type="transmembrane region" description="Helical" evidence="9">
    <location>
        <begin position="46"/>
        <end position="71"/>
    </location>
</feature>
<evidence type="ECO:0000256" key="1">
    <source>
        <dbReference type="ARBA" id="ARBA00004651"/>
    </source>
</evidence>
<dbReference type="Proteomes" id="UP000291469">
    <property type="component" value="Chromosome"/>
</dbReference>
<evidence type="ECO:0000256" key="7">
    <source>
        <dbReference type="ARBA" id="ARBA00023136"/>
    </source>
</evidence>
<evidence type="ECO:0000313" key="11">
    <source>
        <dbReference type="EMBL" id="QBI20377.1"/>
    </source>
</evidence>
<comment type="subcellular location">
    <subcellularLocation>
        <location evidence="1">Cell membrane</location>
        <topology evidence="1">Multi-pass membrane protein</topology>
    </subcellularLocation>
</comment>
<dbReference type="KEGG" id="erz:ER308_12915"/>
<name>A0A411YGR6_9ACTN</name>
<evidence type="ECO:0000259" key="10">
    <source>
        <dbReference type="Pfam" id="PF03553"/>
    </source>
</evidence>
<reference evidence="11 12" key="1">
    <citation type="submission" date="2019-01" db="EMBL/GenBank/DDBJ databases">
        <title>Egibacter rhizosphaerae EGI 80759T.</title>
        <authorList>
            <person name="Chen D.-D."/>
            <person name="Tian Y."/>
            <person name="Jiao J.-Y."/>
            <person name="Zhang X.-T."/>
            <person name="Zhang Y.-G."/>
            <person name="Zhang Y."/>
            <person name="Xiao M."/>
            <person name="Shu W.-S."/>
            <person name="Li W.-J."/>
        </authorList>
    </citation>
    <scope>NUCLEOTIDE SEQUENCE [LARGE SCALE GENOMIC DNA]</scope>
    <source>
        <strain evidence="11 12">EGI 80759</strain>
    </source>
</reference>
<keyword evidence="4" id="KW-1003">Cell membrane</keyword>
<evidence type="ECO:0000313" key="12">
    <source>
        <dbReference type="Proteomes" id="UP000291469"/>
    </source>
</evidence>
<dbReference type="PANTHER" id="PTHR33451">
    <property type="entry name" value="MALATE-2H(+)/NA(+)-LACTATE ANTIPORTER"/>
    <property type="match status" value="1"/>
</dbReference>
<dbReference type="AlphaFoldDB" id="A0A411YGR6"/>
<feature type="transmembrane region" description="Helical" evidence="9">
    <location>
        <begin position="12"/>
        <end position="34"/>
    </location>
</feature>
<feature type="transmembrane region" description="Helical" evidence="9">
    <location>
        <begin position="96"/>
        <end position="119"/>
    </location>
</feature>
<feature type="transmembrane region" description="Helical" evidence="9">
    <location>
        <begin position="185"/>
        <end position="204"/>
    </location>
</feature>
<dbReference type="InterPro" id="IPR018461">
    <property type="entry name" value="Na/H_Antiport_NhaC-like_C"/>
</dbReference>
<keyword evidence="12" id="KW-1185">Reference proteome</keyword>
<protein>
    <recommendedName>
        <fullName evidence="10">Na+/H+ antiporter NhaC-like C-terminal domain-containing protein</fullName>
    </recommendedName>
</protein>
<accession>A0A411YGR6</accession>
<organism evidence="11 12">
    <name type="scientific">Egibacter rhizosphaerae</name>
    <dbReference type="NCBI Taxonomy" id="1670831"/>
    <lineage>
        <taxon>Bacteria</taxon>
        <taxon>Bacillati</taxon>
        <taxon>Actinomycetota</taxon>
        <taxon>Nitriliruptoria</taxon>
        <taxon>Egibacterales</taxon>
        <taxon>Egibacteraceae</taxon>
        <taxon>Egibacter</taxon>
    </lineage>
</organism>